<dbReference type="SUPFAM" id="SSF54160">
    <property type="entry name" value="Chromo domain-like"/>
    <property type="match status" value="1"/>
</dbReference>
<keyword evidence="4 14" id="KW-0808">Transferase</keyword>
<keyword evidence="8" id="KW-0156">Chromatin regulator</keyword>
<dbReference type="InterPro" id="IPR040706">
    <property type="entry name" value="Zf-MYST"/>
</dbReference>
<evidence type="ECO:0000256" key="12">
    <source>
        <dbReference type="ARBA" id="ARBA00023242"/>
    </source>
</evidence>
<protein>
    <recommendedName>
        <fullName evidence="3 13">Histone acetyltransferase</fullName>
        <ecNumber evidence="3 13">2.3.1.48</ecNumber>
    </recommendedName>
</protein>
<dbReference type="InterPro" id="IPR016181">
    <property type="entry name" value="Acyl_CoA_acyltransferase"/>
</dbReference>
<evidence type="ECO:0000256" key="13">
    <source>
        <dbReference type="RuleBase" id="RU361211"/>
    </source>
</evidence>
<dbReference type="FunFam" id="3.30.60.60:FF:000001">
    <property type="entry name" value="Histone acetyltransferase"/>
    <property type="match status" value="1"/>
</dbReference>
<evidence type="ECO:0000256" key="3">
    <source>
        <dbReference type="ARBA" id="ARBA00013184"/>
    </source>
</evidence>
<dbReference type="EC" id="2.3.1.48" evidence="3 13"/>
<dbReference type="STRING" id="6185.A0A094ZIX6"/>
<organism evidence="14">
    <name type="scientific">Schistosoma haematobium</name>
    <name type="common">Blood fluke</name>
    <dbReference type="NCBI Taxonomy" id="6185"/>
    <lineage>
        <taxon>Eukaryota</taxon>
        <taxon>Metazoa</taxon>
        <taxon>Spiralia</taxon>
        <taxon>Lophotrochozoa</taxon>
        <taxon>Platyhelminthes</taxon>
        <taxon>Trematoda</taxon>
        <taxon>Digenea</taxon>
        <taxon>Strigeidida</taxon>
        <taxon>Schistosomatoidea</taxon>
        <taxon>Schistosomatidae</taxon>
        <taxon>Schistosoma</taxon>
    </lineage>
</organism>
<evidence type="ECO:0000256" key="11">
    <source>
        <dbReference type="ARBA" id="ARBA00023163"/>
    </source>
</evidence>
<dbReference type="Gene3D" id="2.30.30.140">
    <property type="match status" value="1"/>
</dbReference>
<evidence type="ECO:0000313" key="14">
    <source>
        <dbReference type="EMBL" id="KGB33917.1"/>
    </source>
</evidence>
<evidence type="ECO:0000256" key="5">
    <source>
        <dbReference type="ARBA" id="ARBA00022723"/>
    </source>
</evidence>
<keyword evidence="10" id="KW-0805">Transcription regulation</keyword>
<keyword evidence="7" id="KW-0862">Zinc</keyword>
<dbReference type="EMBL" id="KL250577">
    <property type="protein sequence ID" value="KGB33917.1"/>
    <property type="molecule type" value="Genomic_DNA"/>
</dbReference>
<proteinExistence type="inferred from homology"/>
<evidence type="ECO:0000256" key="10">
    <source>
        <dbReference type="ARBA" id="ARBA00023015"/>
    </source>
</evidence>
<sequence>MVHNPTDDIDLKVSTLDPDIQIGEVYKVLRSTGQYYPAAVIEGRIDGNGNKEYYVHYCNHDRRLDEWVTSERIDCSAKLKIPCESSLNQLTDSAGCDVRFTRNQKRKLEETSKVLQESDSLDSTTQKLELEYQEFTRVKFIDQIQFGKYEIDTWYFSPYPEEFRQVKKLWICEYCLKYMKYSETWLNHIKYDCKAKRPPGKEIYNHGNLCVFELDGNVQKLYCQNLCLLAKLFLDHKTLYYNVSPFIFYVLCEIDNDGVHLVGYFSKKSNSYSPVGVLNIKHINDEVRRLGGLRYGKNILSLLKVILKAFEKVSADNYNLACILTLPPFQRRGYGHFLISLSYELAKIEQIVGTPEKPLSDLGRLSYRSYWEKVILNFLLENPNCTMNELSTKTCIAIDDIIWTLQYHPIINNWQHGHQICLHRDTIQQYLNQLNDEHSMKAFPTDGKEQRKNRKLMHKNSFVLDINRLKWDPPIKSSQNNKESQM</sequence>
<dbReference type="InterPro" id="IPR016197">
    <property type="entry name" value="Chromo-like_dom_sf"/>
</dbReference>
<evidence type="ECO:0000256" key="2">
    <source>
        <dbReference type="ARBA" id="ARBA00010107"/>
    </source>
</evidence>
<dbReference type="PANTHER" id="PTHR10615">
    <property type="entry name" value="HISTONE ACETYLTRANSFERASE"/>
    <property type="match status" value="1"/>
</dbReference>
<keyword evidence="5" id="KW-0479">Metal-binding</keyword>
<dbReference type="AlphaFoldDB" id="A0A094ZIX6"/>
<dbReference type="GO" id="GO:0003682">
    <property type="term" value="F:chromatin binding"/>
    <property type="evidence" value="ECO:0007669"/>
    <property type="project" value="TreeGrafter"/>
</dbReference>
<dbReference type="SUPFAM" id="SSF55729">
    <property type="entry name" value="Acyl-CoA N-acyltransferases (Nat)"/>
    <property type="match status" value="1"/>
</dbReference>
<dbReference type="GO" id="GO:0000785">
    <property type="term" value="C:chromatin"/>
    <property type="evidence" value="ECO:0007669"/>
    <property type="project" value="TreeGrafter"/>
</dbReference>
<evidence type="ECO:0000256" key="8">
    <source>
        <dbReference type="ARBA" id="ARBA00022853"/>
    </source>
</evidence>
<evidence type="ECO:0000256" key="1">
    <source>
        <dbReference type="ARBA" id="ARBA00004123"/>
    </source>
</evidence>
<dbReference type="Gene3D" id="3.30.60.60">
    <property type="entry name" value="N-acetyl transferase-like"/>
    <property type="match status" value="1"/>
</dbReference>
<dbReference type="GO" id="GO:0005634">
    <property type="term" value="C:nucleus"/>
    <property type="evidence" value="ECO:0007669"/>
    <property type="project" value="UniProtKB-SubCell"/>
</dbReference>
<dbReference type="Gene3D" id="3.40.630.30">
    <property type="match status" value="1"/>
</dbReference>
<dbReference type="Pfam" id="PF11717">
    <property type="entry name" value="Tudor-knot"/>
    <property type="match status" value="1"/>
</dbReference>
<evidence type="ECO:0000256" key="6">
    <source>
        <dbReference type="ARBA" id="ARBA00022771"/>
    </source>
</evidence>
<comment type="similarity">
    <text evidence="2 13">Belongs to the MYST (SAS/MOZ) family.</text>
</comment>
<dbReference type="PROSITE" id="PS51726">
    <property type="entry name" value="MYST_HAT"/>
    <property type="match status" value="1"/>
</dbReference>
<dbReference type="Pfam" id="PF01853">
    <property type="entry name" value="MOZ_SAS"/>
    <property type="match status" value="2"/>
</dbReference>
<dbReference type="PANTHER" id="PTHR10615:SF161">
    <property type="entry name" value="HISTONE ACETYLTRANSFERASE KAT7"/>
    <property type="match status" value="1"/>
</dbReference>
<keyword evidence="11" id="KW-0804">Transcription</keyword>
<accession>A0A094ZIX6</accession>
<keyword evidence="9" id="KW-0007">Acetylation</keyword>
<evidence type="ECO:0000256" key="7">
    <source>
        <dbReference type="ARBA" id="ARBA00022833"/>
    </source>
</evidence>
<gene>
    <name evidence="14" type="ORF">MS3_02110</name>
</gene>
<dbReference type="GO" id="GO:0008270">
    <property type="term" value="F:zinc ion binding"/>
    <property type="evidence" value="ECO:0007669"/>
    <property type="project" value="UniProtKB-KW"/>
</dbReference>
<dbReference type="GO" id="GO:0004402">
    <property type="term" value="F:histone acetyltransferase activity"/>
    <property type="evidence" value="ECO:0007669"/>
    <property type="project" value="InterPro"/>
</dbReference>
<dbReference type="InterPro" id="IPR002717">
    <property type="entry name" value="HAT_MYST-type"/>
</dbReference>
<comment type="subcellular location">
    <subcellularLocation>
        <location evidence="1 13">Nucleus</location>
    </subcellularLocation>
</comment>
<name>A0A094ZIX6_SCHHA</name>
<evidence type="ECO:0000256" key="9">
    <source>
        <dbReference type="ARBA" id="ARBA00022990"/>
    </source>
</evidence>
<reference evidence="14" key="1">
    <citation type="journal article" date="2012" name="Nat. Genet.">
        <title>Whole-genome sequence of Schistosoma haematobium.</title>
        <authorList>
            <person name="Young N.D."/>
            <person name="Jex A.R."/>
            <person name="Li B."/>
            <person name="Liu S."/>
            <person name="Yang L."/>
            <person name="Xiong Z."/>
            <person name="Li Y."/>
            <person name="Cantacessi C."/>
            <person name="Hall R.S."/>
            <person name="Xu X."/>
            <person name="Chen F."/>
            <person name="Wu X."/>
            <person name="Zerlotini A."/>
            <person name="Oliveira G."/>
            <person name="Hofmann A."/>
            <person name="Zhang G."/>
            <person name="Fang X."/>
            <person name="Kang Y."/>
            <person name="Campbell B.E."/>
            <person name="Loukas A."/>
            <person name="Ranganathan S."/>
            <person name="Rollinson D."/>
            <person name="Rinaldi G."/>
            <person name="Brindley P.J."/>
            <person name="Yang H."/>
            <person name="Wang J."/>
            <person name="Wang J."/>
            <person name="Gasser R.B."/>
        </authorList>
    </citation>
    <scope>NUCLEOTIDE SEQUENCE [LARGE SCALE GENOMIC DNA]</scope>
</reference>
<keyword evidence="6" id="KW-0863">Zinc-finger</keyword>
<evidence type="ECO:0000256" key="4">
    <source>
        <dbReference type="ARBA" id="ARBA00022679"/>
    </source>
</evidence>
<dbReference type="Pfam" id="PF17772">
    <property type="entry name" value="zf-MYST"/>
    <property type="match status" value="1"/>
</dbReference>
<dbReference type="GO" id="GO:0006357">
    <property type="term" value="P:regulation of transcription by RNA polymerase II"/>
    <property type="evidence" value="ECO:0007669"/>
    <property type="project" value="TreeGrafter"/>
</dbReference>
<dbReference type="SMART" id="SM00298">
    <property type="entry name" value="CHROMO"/>
    <property type="match status" value="1"/>
</dbReference>
<dbReference type="GO" id="GO:0003712">
    <property type="term" value="F:transcription coregulator activity"/>
    <property type="evidence" value="ECO:0007669"/>
    <property type="project" value="TreeGrafter"/>
</dbReference>
<keyword evidence="12 13" id="KW-0539">Nucleus</keyword>
<dbReference type="InterPro" id="IPR025995">
    <property type="entry name" value="Tudor-knot"/>
</dbReference>
<comment type="catalytic activity">
    <reaction evidence="13">
        <text>L-lysyl-[protein] + acetyl-CoA = N(6)-acetyl-L-lysyl-[protein] + CoA + H(+)</text>
        <dbReference type="Rhea" id="RHEA:45948"/>
        <dbReference type="Rhea" id="RHEA-COMP:9752"/>
        <dbReference type="Rhea" id="RHEA-COMP:10731"/>
        <dbReference type="ChEBI" id="CHEBI:15378"/>
        <dbReference type="ChEBI" id="CHEBI:29969"/>
        <dbReference type="ChEBI" id="CHEBI:57287"/>
        <dbReference type="ChEBI" id="CHEBI:57288"/>
        <dbReference type="ChEBI" id="CHEBI:61930"/>
        <dbReference type="EC" id="2.3.1.48"/>
    </reaction>
</comment>
<dbReference type="InterPro" id="IPR050603">
    <property type="entry name" value="MYST_HAT"/>
</dbReference>
<dbReference type="InterPro" id="IPR000953">
    <property type="entry name" value="Chromo/chromo_shadow_dom"/>
</dbReference>